<gene>
    <name evidence="2" type="primary">dptF</name>
    <name evidence="2" type="ORF">CIB87_12300</name>
</gene>
<evidence type="ECO:0000313" key="2">
    <source>
        <dbReference type="EMBL" id="AXI29755.1"/>
    </source>
</evidence>
<feature type="domain" description="DUF4145" evidence="1">
    <location>
        <begin position="23"/>
        <end position="111"/>
    </location>
</feature>
<dbReference type="RefSeq" id="WP_114895687.1">
    <property type="nucleotide sequence ID" value="NZ_CP022674.1"/>
</dbReference>
<accession>A0AA86I3A2</accession>
<proteinExistence type="predicted"/>
<dbReference type="EMBL" id="CP022674">
    <property type="protein sequence ID" value="AXI29755.1"/>
    <property type="molecule type" value="Genomic_DNA"/>
</dbReference>
<dbReference type="Pfam" id="PF13643">
    <property type="entry name" value="DUF4145"/>
    <property type="match status" value="1"/>
</dbReference>
<dbReference type="InterPro" id="IPR025285">
    <property type="entry name" value="DUF4145"/>
</dbReference>
<name>A0AA86I3A2_PRIMG</name>
<dbReference type="InterPro" id="IPR017647">
    <property type="entry name" value="Dnd_assoc_3"/>
</dbReference>
<organism evidence="2 3">
    <name type="scientific">Priestia megaterium</name>
    <name type="common">Bacillus megaterium</name>
    <dbReference type="NCBI Taxonomy" id="1404"/>
    <lineage>
        <taxon>Bacteria</taxon>
        <taxon>Bacillati</taxon>
        <taxon>Bacillota</taxon>
        <taxon>Bacilli</taxon>
        <taxon>Bacillales</taxon>
        <taxon>Bacillaceae</taxon>
        <taxon>Priestia</taxon>
    </lineage>
</organism>
<protein>
    <submittedName>
        <fullName evidence="2">DNA phosphorothioation-dependent restriction protein DptF</fullName>
    </submittedName>
</protein>
<evidence type="ECO:0000259" key="1">
    <source>
        <dbReference type="Pfam" id="PF13643"/>
    </source>
</evidence>
<sequence>MQTHNFIFLQDKFPKLAELCENIEEIFYQDPQTVLIKGRIFSEELLKEVTNQHDDLLNIDNLRLVERIQYLEKEEIITNQIARSFDTIRYLGNKASHKYLEYGLDQAFKMHKRLFEIAVWFMEVYGDYSFVAPKYKYPQPKSNPDIVNKLEEKLTSSLEEKFELLLQATRATAATVEVPEKKLEAPIEDSEYPKDEKLQTPNYKLDFNLKEGESYLLQELSKLKESSQEAIENSNQFSLFKEYLHVKRSIQDDLENSLLSSVAQENSKLIFLCGSVGDGKSHLLAYMKNKHPELVNEFVIHNDATESFDPHKSSLDTLAEVLQPFSDENIESSQEKLILAINLGVLHNFIESTYCKEKFKVLADFIEKCKVFEDSMITQNRNDRNFQLISFSDYQPFELTDSGPESQYYSTLLEKIISPLDKNPFYQAYRKDKDNKIRGFFIENYELLMLPQVRKHVVNLLIQVIIKHKTIISTRALLNFIHDILIPADANVEYFNADVIQKTERLLPNLIFEGKEKSPLLAAISQLDPIHVRSSLFDQMLIELNNSINIRHTFEQYIDLESLEEWDSEIKELGAFQELSNASCQLFNKTLIRFSAFLSKSEKEIFNNENYNDYLIYLYHFNVGNRSGLKKLYKLLKDSIFLWNGKPKDNYIYIDKSNQDIQVAQYLNIYPSFSHLPSNSEDKLNRFHLTIVLAYSDENKKNPVSIDIDYPLYEMMVNISKGYRPNKKDKEDCIQFVEFIDKIMKHGNKETELMFINLQSNALFKLTYDEDYEEFTFRRE</sequence>
<dbReference type="AlphaFoldDB" id="A0AA86I3A2"/>
<dbReference type="REBASE" id="264829">
    <property type="entry name" value="BmeSR7DptFP"/>
</dbReference>
<dbReference type="Proteomes" id="UP000253834">
    <property type="component" value="Chromosome"/>
</dbReference>
<reference evidence="2 3" key="1">
    <citation type="submission" date="2017-07" db="EMBL/GenBank/DDBJ databases">
        <title>Isolation and development of strain Bacillus megaterium SR7 for enhanced growth and metabolite production under supercritical carbon dioxide.</title>
        <authorList>
            <person name="Freedman A.J.E."/>
            <person name="Peet K.C."/>
            <person name="Boock J.T."/>
            <person name="Penn K."/>
            <person name="Prather K.L.J."/>
            <person name="Thompson J.R."/>
        </authorList>
    </citation>
    <scope>NUCLEOTIDE SEQUENCE [LARGE SCALE GENOMIC DNA]</scope>
    <source>
        <strain evidence="2 3">SR7</strain>
    </source>
</reference>
<evidence type="ECO:0000313" key="3">
    <source>
        <dbReference type="Proteomes" id="UP000253834"/>
    </source>
</evidence>
<dbReference type="NCBIfam" id="TIGR03238">
    <property type="entry name" value="dnd_assoc_3"/>
    <property type="match status" value="1"/>
</dbReference>